<evidence type="ECO:0000313" key="15">
    <source>
        <dbReference type="Proteomes" id="UP000887561"/>
    </source>
</evidence>
<feature type="compositionally biased region" description="Basic residues" evidence="11">
    <location>
        <begin position="719"/>
        <end position="736"/>
    </location>
</feature>
<dbReference type="GO" id="GO:0016020">
    <property type="term" value="C:membrane"/>
    <property type="evidence" value="ECO:0007669"/>
    <property type="project" value="InterPro"/>
</dbReference>
<dbReference type="AlphaFoldDB" id="A0A915M5Y3"/>
<evidence type="ECO:0000259" key="13">
    <source>
        <dbReference type="PROSITE" id="PS50893"/>
    </source>
</evidence>
<protein>
    <submittedName>
        <fullName evidence="16">Uncharacterized protein</fullName>
    </submittedName>
</protein>
<dbReference type="FunFam" id="1.20.1560.10:FF:000154">
    <property type="entry name" value="HAlF transporter (PGP related)"/>
    <property type="match status" value="1"/>
</dbReference>
<proteinExistence type="inferred from homology"/>
<evidence type="ECO:0000256" key="6">
    <source>
        <dbReference type="ARBA" id="ARBA00022840"/>
    </source>
</evidence>
<keyword evidence="9 12" id="KW-1133">Transmembrane helix</keyword>
<feature type="compositionally biased region" description="Low complexity" evidence="11">
    <location>
        <begin position="737"/>
        <end position="749"/>
    </location>
</feature>
<keyword evidence="10 12" id="KW-0472">Membrane</keyword>
<dbReference type="Pfam" id="PF00005">
    <property type="entry name" value="ABC_tran"/>
    <property type="match status" value="1"/>
</dbReference>
<accession>A0A915M5Y3</accession>
<evidence type="ECO:0000256" key="3">
    <source>
        <dbReference type="ARBA" id="ARBA00022448"/>
    </source>
</evidence>
<comment type="subcellular location">
    <subcellularLocation>
        <location evidence="1">Endomembrane system</location>
        <topology evidence="1">Multi-pass membrane protein</topology>
    </subcellularLocation>
</comment>
<dbReference type="InterPro" id="IPR027417">
    <property type="entry name" value="P-loop_NTPase"/>
</dbReference>
<evidence type="ECO:0000313" key="16">
    <source>
        <dbReference type="WBParaSite" id="scaffold27276_cov253.g20572"/>
    </source>
</evidence>
<dbReference type="Pfam" id="PF00664">
    <property type="entry name" value="ABC_membrane"/>
    <property type="match status" value="1"/>
</dbReference>
<evidence type="ECO:0000256" key="2">
    <source>
        <dbReference type="ARBA" id="ARBA00006493"/>
    </source>
</evidence>
<reference evidence="16" key="1">
    <citation type="submission" date="2022-11" db="UniProtKB">
        <authorList>
            <consortium name="WormBaseParasite"/>
        </authorList>
    </citation>
    <scope>IDENTIFICATION</scope>
</reference>
<evidence type="ECO:0000256" key="1">
    <source>
        <dbReference type="ARBA" id="ARBA00004127"/>
    </source>
</evidence>
<evidence type="ECO:0000256" key="4">
    <source>
        <dbReference type="ARBA" id="ARBA00022692"/>
    </source>
</evidence>
<dbReference type="CDD" id="cd18572">
    <property type="entry name" value="ABC_6TM_TAP"/>
    <property type="match status" value="1"/>
</dbReference>
<dbReference type="SUPFAM" id="SSF52540">
    <property type="entry name" value="P-loop containing nucleoside triphosphate hydrolases"/>
    <property type="match status" value="1"/>
</dbReference>
<dbReference type="Gene3D" id="3.40.50.300">
    <property type="entry name" value="P-loop containing nucleotide triphosphate hydrolases"/>
    <property type="match status" value="1"/>
</dbReference>
<feature type="transmembrane region" description="Helical" evidence="12">
    <location>
        <begin position="300"/>
        <end position="323"/>
    </location>
</feature>
<comment type="similarity">
    <text evidence="2">Belongs to the ABC transporter superfamily. ABCB family. MHC peptide exporter (TC 3.A.1.209) subfamily.</text>
</comment>
<keyword evidence="4 12" id="KW-0812">Transmembrane</keyword>
<feature type="transmembrane region" description="Helical" evidence="12">
    <location>
        <begin position="330"/>
        <end position="350"/>
    </location>
</feature>
<feature type="transmembrane region" description="Helical" evidence="12">
    <location>
        <begin position="134"/>
        <end position="158"/>
    </location>
</feature>
<dbReference type="GO" id="GO:0016887">
    <property type="term" value="F:ATP hydrolysis activity"/>
    <property type="evidence" value="ECO:0007669"/>
    <property type="project" value="InterPro"/>
</dbReference>
<dbReference type="GO" id="GO:0012505">
    <property type="term" value="C:endomembrane system"/>
    <property type="evidence" value="ECO:0007669"/>
    <property type="project" value="UniProtKB-SubCell"/>
</dbReference>
<feature type="transmembrane region" description="Helical" evidence="12">
    <location>
        <begin position="67"/>
        <end position="87"/>
    </location>
</feature>
<organism evidence="15 16">
    <name type="scientific">Meloidogyne javanica</name>
    <name type="common">Root-knot nematode worm</name>
    <dbReference type="NCBI Taxonomy" id="6303"/>
    <lineage>
        <taxon>Eukaryota</taxon>
        <taxon>Metazoa</taxon>
        <taxon>Ecdysozoa</taxon>
        <taxon>Nematoda</taxon>
        <taxon>Chromadorea</taxon>
        <taxon>Rhabditida</taxon>
        <taxon>Tylenchina</taxon>
        <taxon>Tylenchomorpha</taxon>
        <taxon>Tylenchoidea</taxon>
        <taxon>Meloidogynidae</taxon>
        <taxon>Meloidogyninae</taxon>
        <taxon>Meloidogyne</taxon>
        <taxon>Meloidogyne incognita group</taxon>
    </lineage>
</organism>
<feature type="transmembrane region" description="Helical" evidence="12">
    <location>
        <begin position="18"/>
        <end position="39"/>
    </location>
</feature>
<name>A0A915M5Y3_MELJA</name>
<keyword evidence="7" id="KW-0653">Protein transport</keyword>
<keyword evidence="6" id="KW-0067">ATP-binding</keyword>
<dbReference type="Proteomes" id="UP000887561">
    <property type="component" value="Unplaced"/>
</dbReference>
<feature type="transmembrane region" description="Helical" evidence="12">
    <location>
        <begin position="210"/>
        <end position="230"/>
    </location>
</feature>
<evidence type="ECO:0000256" key="11">
    <source>
        <dbReference type="SAM" id="MobiDB-lite"/>
    </source>
</evidence>
<dbReference type="GO" id="GO:0005524">
    <property type="term" value="F:ATP binding"/>
    <property type="evidence" value="ECO:0007669"/>
    <property type="project" value="UniProtKB-KW"/>
</dbReference>
<dbReference type="PROSITE" id="PS50929">
    <property type="entry name" value="ABC_TM1F"/>
    <property type="match status" value="1"/>
</dbReference>
<dbReference type="PIRSF" id="PIRSF002773">
    <property type="entry name" value="ABC_prm/ATPase_B"/>
    <property type="match status" value="1"/>
</dbReference>
<feature type="domain" description="ABC transmembrane type-1" evidence="14">
    <location>
        <begin position="255"/>
        <end position="471"/>
    </location>
</feature>
<evidence type="ECO:0000256" key="12">
    <source>
        <dbReference type="SAM" id="Phobius"/>
    </source>
</evidence>
<dbReference type="SMART" id="SM00382">
    <property type="entry name" value="AAA"/>
    <property type="match status" value="1"/>
</dbReference>
<dbReference type="PROSITE" id="PS50893">
    <property type="entry name" value="ABC_TRANSPORTER_2"/>
    <property type="match status" value="1"/>
</dbReference>
<evidence type="ECO:0000256" key="5">
    <source>
        <dbReference type="ARBA" id="ARBA00022741"/>
    </source>
</evidence>
<keyword evidence="8" id="KW-1278">Translocase</keyword>
<dbReference type="FunFam" id="3.40.50.300:FF:000140">
    <property type="entry name" value="Lipid A export ATP-binding/permease protein MsbA"/>
    <property type="match status" value="1"/>
</dbReference>
<feature type="domain" description="ABC transporter" evidence="13">
    <location>
        <begin position="470"/>
        <end position="704"/>
    </location>
</feature>
<dbReference type="PANTHER" id="PTHR43394">
    <property type="entry name" value="ATP-DEPENDENT PERMEASE MDL1, MITOCHONDRIAL"/>
    <property type="match status" value="1"/>
</dbReference>
<dbReference type="InterPro" id="IPR003593">
    <property type="entry name" value="AAA+_ATPase"/>
</dbReference>
<keyword evidence="5" id="KW-0547">Nucleotide-binding</keyword>
<feature type="region of interest" description="Disordered" evidence="11">
    <location>
        <begin position="712"/>
        <end position="760"/>
    </location>
</feature>
<keyword evidence="3" id="KW-0813">Transport</keyword>
<dbReference type="InterPro" id="IPR017871">
    <property type="entry name" value="ABC_transporter-like_CS"/>
</dbReference>
<keyword evidence="7" id="KW-0571">Peptide transport</keyword>
<evidence type="ECO:0000259" key="14">
    <source>
        <dbReference type="PROSITE" id="PS50929"/>
    </source>
</evidence>
<dbReference type="SUPFAM" id="SSF90123">
    <property type="entry name" value="ABC transporter transmembrane region"/>
    <property type="match status" value="1"/>
</dbReference>
<dbReference type="InterPro" id="IPR036640">
    <property type="entry name" value="ABC1_TM_sf"/>
</dbReference>
<dbReference type="PROSITE" id="PS00211">
    <property type="entry name" value="ABC_TRANSPORTER_1"/>
    <property type="match status" value="1"/>
</dbReference>
<dbReference type="WBParaSite" id="scaffold27276_cov253.g20572">
    <property type="protein sequence ID" value="scaffold27276_cov253.g20572"/>
    <property type="gene ID" value="scaffold27276_cov253.g20572"/>
</dbReference>
<dbReference type="InterPro" id="IPR003439">
    <property type="entry name" value="ABC_transporter-like_ATP-bd"/>
</dbReference>
<evidence type="ECO:0000256" key="8">
    <source>
        <dbReference type="ARBA" id="ARBA00022967"/>
    </source>
</evidence>
<dbReference type="InterPro" id="IPR011527">
    <property type="entry name" value="ABC1_TM_dom"/>
</dbReference>
<dbReference type="GO" id="GO:0015421">
    <property type="term" value="F:ABC-type oligopeptide transporter activity"/>
    <property type="evidence" value="ECO:0007669"/>
    <property type="project" value="TreeGrafter"/>
</dbReference>
<dbReference type="PANTHER" id="PTHR43394:SF19">
    <property type="entry name" value="ABC TRANSPORTER B FAMILY"/>
    <property type="match status" value="1"/>
</dbReference>
<dbReference type="InterPro" id="IPR039421">
    <property type="entry name" value="Type_1_exporter"/>
</dbReference>
<evidence type="ECO:0000256" key="9">
    <source>
        <dbReference type="ARBA" id="ARBA00022989"/>
    </source>
</evidence>
<feature type="transmembrane region" description="Helical" evidence="12">
    <location>
        <begin position="99"/>
        <end position="122"/>
    </location>
</feature>
<sequence>MPLYSTGSTQAWYSPKQALCIALTFAIVDLLVNIFGLAWNGKFFTFDNLQHWFDFSHYTFTNNPIDFLAVAILRICILLGGAAGVYCNPKGGAEACATLSNFTFALVLVIVAFSPIKLLAFYEHEDLKFAVGDWILMIWCILAALFVQAIWVSVFARVREVIFVGRQRLFSNEDEQYFSELQRKESEVADQKRETFVMLFRLLGYMAKEWPFYSVAFIFLFFYSLSRVFVPYFTGQVVGAVFGADASYEHLFNYARIDRRIRGDLFGSFVKQEIGFFDANKTGEICSRINADCQTMSNTLALYMNVFCRNMTMLVGSLIFMFLLSWRLTVVTFTAVPIIFLISKVFGVYYDQIAEESQNSVAKANDVAEEVLSAIRTVKSFACERFESLRFLSYLNVTLSIGARKATAHVGFLLTTEFLQMGILTMVLFYGGHLVIQGKIDSGLLVSFMLYQFQLGENLRELGEVWNGLMQAVGASRKVFELIDRQPEGLSFTVEPGQIVALVGPSGGGKSSCIALLEHFYEPESGEVLLDGVPVRDYDHKFLHTKVSLVGQEPVLYARSVRENIAYGSKATYEEVQRASKHANAHGFITEAQEGYETDVGEKGGQMSGGQKQRIAIARALVREPVVLLLDEATSALDSESEHLVQEAIQRNLRGRTVLLIAHRLSTVENADKIVVISGGRVVQEGVHKALIAEDGLYKQLVQRQMLGGELSEDFTTPKHAHGGRTPRARSARRVPRSTSPSQQSTVQSFLGSSMASSYL</sequence>
<keyword evidence="15" id="KW-1185">Reference proteome</keyword>
<evidence type="ECO:0000256" key="7">
    <source>
        <dbReference type="ARBA" id="ARBA00022856"/>
    </source>
</evidence>
<dbReference type="Gene3D" id="1.20.1560.10">
    <property type="entry name" value="ABC transporter type 1, transmembrane domain"/>
    <property type="match status" value="1"/>
</dbReference>
<feature type="compositionally biased region" description="Polar residues" evidence="11">
    <location>
        <begin position="750"/>
        <end position="760"/>
    </location>
</feature>
<evidence type="ECO:0000256" key="10">
    <source>
        <dbReference type="ARBA" id="ARBA00023136"/>
    </source>
</evidence>